<feature type="region of interest" description="Disordered" evidence="2">
    <location>
        <begin position="202"/>
        <end position="249"/>
    </location>
</feature>
<feature type="compositionally biased region" description="Acidic residues" evidence="2">
    <location>
        <begin position="2411"/>
        <end position="2442"/>
    </location>
</feature>
<feature type="compositionally biased region" description="Acidic residues" evidence="2">
    <location>
        <begin position="1344"/>
        <end position="1358"/>
    </location>
</feature>
<feature type="compositionally biased region" description="Acidic residues" evidence="2">
    <location>
        <begin position="2307"/>
        <end position="2345"/>
    </location>
</feature>
<protein>
    <submittedName>
        <fullName evidence="3">Uncharacterized protein</fullName>
    </submittedName>
</protein>
<gene>
    <name evidence="3" type="ORF">Pmani_029705</name>
</gene>
<comment type="caution">
    <text evidence="3">The sequence shown here is derived from an EMBL/GenBank/DDBJ whole genome shotgun (WGS) entry which is preliminary data.</text>
</comment>
<feature type="region of interest" description="Disordered" evidence="2">
    <location>
        <begin position="2685"/>
        <end position="2756"/>
    </location>
</feature>
<feature type="compositionally biased region" description="Polar residues" evidence="2">
    <location>
        <begin position="656"/>
        <end position="672"/>
    </location>
</feature>
<name>A0AAE1NY81_9EUCA</name>
<feature type="compositionally biased region" description="Polar residues" evidence="2">
    <location>
        <begin position="85"/>
        <end position="94"/>
    </location>
</feature>
<feature type="region of interest" description="Disordered" evidence="2">
    <location>
        <begin position="1668"/>
        <end position="1698"/>
    </location>
</feature>
<feature type="compositionally biased region" description="Basic and acidic residues" evidence="2">
    <location>
        <begin position="223"/>
        <end position="239"/>
    </location>
</feature>
<feature type="region of interest" description="Disordered" evidence="2">
    <location>
        <begin position="2876"/>
        <end position="2903"/>
    </location>
</feature>
<feature type="region of interest" description="Disordered" evidence="2">
    <location>
        <begin position="3335"/>
        <end position="3354"/>
    </location>
</feature>
<evidence type="ECO:0000313" key="4">
    <source>
        <dbReference type="Proteomes" id="UP001292094"/>
    </source>
</evidence>
<evidence type="ECO:0000313" key="3">
    <source>
        <dbReference type="EMBL" id="KAK4297908.1"/>
    </source>
</evidence>
<feature type="compositionally biased region" description="Acidic residues" evidence="2">
    <location>
        <begin position="2693"/>
        <end position="2710"/>
    </location>
</feature>
<feature type="compositionally biased region" description="Basic residues" evidence="2">
    <location>
        <begin position="724"/>
        <end position="737"/>
    </location>
</feature>
<feature type="region of interest" description="Disordered" evidence="2">
    <location>
        <begin position="2253"/>
        <end position="2345"/>
    </location>
</feature>
<feature type="region of interest" description="Disordered" evidence="2">
    <location>
        <begin position="550"/>
        <end position="576"/>
    </location>
</feature>
<feature type="compositionally biased region" description="Acidic residues" evidence="2">
    <location>
        <begin position="2509"/>
        <end position="2518"/>
    </location>
</feature>
<feature type="region of interest" description="Disordered" evidence="2">
    <location>
        <begin position="1325"/>
        <end position="1358"/>
    </location>
</feature>
<feature type="compositionally biased region" description="Acidic residues" evidence="2">
    <location>
        <begin position="2616"/>
        <end position="2639"/>
    </location>
</feature>
<feature type="region of interest" description="Disordered" evidence="2">
    <location>
        <begin position="2378"/>
        <end position="2442"/>
    </location>
</feature>
<feature type="compositionally biased region" description="Basic and acidic residues" evidence="2">
    <location>
        <begin position="360"/>
        <end position="386"/>
    </location>
</feature>
<feature type="compositionally biased region" description="Basic residues" evidence="2">
    <location>
        <begin position="2202"/>
        <end position="2214"/>
    </location>
</feature>
<dbReference type="Proteomes" id="UP001292094">
    <property type="component" value="Unassembled WGS sequence"/>
</dbReference>
<feature type="region of interest" description="Disordered" evidence="2">
    <location>
        <begin position="2798"/>
        <end position="2835"/>
    </location>
</feature>
<feature type="coiled-coil region" evidence="1">
    <location>
        <begin position="450"/>
        <end position="481"/>
    </location>
</feature>
<accession>A0AAE1NY81</accession>
<evidence type="ECO:0000256" key="2">
    <source>
        <dbReference type="SAM" id="MobiDB-lite"/>
    </source>
</evidence>
<organism evidence="3 4">
    <name type="scientific">Petrolisthes manimaculis</name>
    <dbReference type="NCBI Taxonomy" id="1843537"/>
    <lineage>
        <taxon>Eukaryota</taxon>
        <taxon>Metazoa</taxon>
        <taxon>Ecdysozoa</taxon>
        <taxon>Arthropoda</taxon>
        <taxon>Crustacea</taxon>
        <taxon>Multicrustacea</taxon>
        <taxon>Malacostraca</taxon>
        <taxon>Eumalacostraca</taxon>
        <taxon>Eucarida</taxon>
        <taxon>Decapoda</taxon>
        <taxon>Pleocyemata</taxon>
        <taxon>Anomura</taxon>
        <taxon>Galatheoidea</taxon>
        <taxon>Porcellanidae</taxon>
        <taxon>Petrolisthes</taxon>
    </lineage>
</organism>
<feature type="region of interest" description="Disordered" evidence="2">
    <location>
        <begin position="500"/>
        <end position="536"/>
    </location>
</feature>
<feature type="compositionally biased region" description="Low complexity" evidence="2">
    <location>
        <begin position="69"/>
        <end position="84"/>
    </location>
</feature>
<feature type="region of interest" description="Disordered" evidence="2">
    <location>
        <begin position="652"/>
        <end position="675"/>
    </location>
</feature>
<evidence type="ECO:0000256" key="1">
    <source>
        <dbReference type="SAM" id="Coils"/>
    </source>
</evidence>
<feature type="region of interest" description="Disordered" evidence="2">
    <location>
        <begin position="337"/>
        <end position="423"/>
    </location>
</feature>
<feature type="region of interest" description="Disordered" evidence="2">
    <location>
        <begin position="55"/>
        <end position="94"/>
    </location>
</feature>
<sequence length="3965" mass="436820">MCLTCSSVAALTQQQTAHQPCHVQPYELHPQHGQQEVITPDEPSAKTEERGCSPITVLEGRGKGGPGSPGQDSSGQGSPGRGSSHTVTTTTSWGAPLSTTTNIQICDQDDSKCLHLTLMSESHLTLHPGHVLQHLAQQEAQHTNQSTDGYQEGEQQLQDSKMIEDTGAAEDLIESEKTVLQKQEIKALTEVEECEEQPKEACDSECHPLEISGEEPTSNINTDVHDSTDKEGTVSDGVHRRLSPNDSDSNKVFTVTQEVNRLGEMLINSAQSTLMEEQSTRVGEYSQVPLKDRIEGERSEPQLVEEGTAPLCDTRVSLSKDDTVAAVEVTASSAHRPTTLMITSNSNESSDDTECTTNDPTRDGGEHDTADSLKGRFAVKEQEQEPQHVAAAEGVTVPGERHLSSEGGAIPRPERPTRPAPRTTTLVKVKVEKRPIGSHRSGHEHQVVKAPSVEEEVRGLMQEVKEATSQIKQEVKELRQADTPTPDTPTPLREFKEFLNREEEQEQERLPTITETCRENEDDTAPPSMGGEHCPPTLCLHLSQAVGEQEPSLLSQVTGDESNHPDSGYSTLEGRYARPVESPSAVKYAPSCSEMVPEGYFDDPNIKCELESPSSYVDLSELYPVGSVDSAPLPSSEKQGRSKFKSFLKKVRKLTSKSSSKSPCRTTESQGEYQVERDIMKQVEQDNYAAIHVVGDSESNGEIAVLEKIEGTPPPSQELAKRESSKKKRKKRLKKQKSRIEEEGDFVNNLGDIGNTNDLSVDVSREGERVDCQPSLSSSPSSSPTIHTQNVEIEFVKTSQVVTPNAEMSAEDTFKPETQLTDLQFIEDSPTESSLTDMQETKTLPSDNSLLEVRTLKTLFTSALSSERSTIESLSTESSNSDASVIEVVALETSVMEATAIEPFDILIQPTETIDTEVITCTELSASETLSSVPYTTEIMSSDTCTTQILSSDSCTTEILSSDSCTTETLSSDSCTTEILSSDPCTTETLFSDPYTTEVMSSDISATEIPSSTTETLSSDPYSIEVLSSDTCITEVLSSDTCITEALPLDTCITEALPLDTCNTEALPLDTCNTEVLPLDTCVTVTHMESSITEVLLPEASDKDTMLKESSLMEIFLTETLGDNIISKEEENESECSLIQKGTVDLMCGTSVNNEEYVVKDVMDAIPVEEIEDEKPDMEEIAPFTVPVSCEMLISETELAGLKFSDHLTVDLRGISVRDSTTTSTEVLGPEQDNSEVTSNTTISKHFKKSIKGEHEILDDSFGFEVPKKSSTQPSCSLLQQSPYSLFEAYEVTPPSNDLDQDEDDYIELPDTGLVEILETVMEVDESDMDETEEERKQVMSVIGEEEEDDENEDDDDDGVTLYQQEIDDKLLESDRKSNIDVEKMWMSEMERERDEFNSSDDSCTPLITEDNQEEEIQLLSDTDIKAMSTTTAITEVVSPASILTDSETSVEREKISIGEIAVKKMQASVKSKRLKAICQEFIKSGKSKIETDARTSVIPIEEVVRFGHQSKPHLAEHHEAYQQHEPTTNESLRTEVEEEALHQSVLKIQPCAAVDSDNENSFPEDFPITVPDTEESDTWLKTIREYQSLTAAKVSDVNNKDLTTLGRDDDDEEEGDDDVFEEVMTQDIHERETEGDIKVNEENLSVNKEDWVMDVMRGLKEIHGFGEMPSLAKSPTQQETDPVTTESNTVLSDEDTKQEIQEEEVIDYRNLPQGETYLSESQEHTSHLVDDTSQSIETTSGLDIGQEDIQIHKIPVTVSENIVELSIVDNLEATSEQVTDHSSNIVEETSDALKQNLPHIVDEETALNCETLPIEKSDICSLEESCEILQQEDDDAQQEFKFSGPVTSIDNEILELNGREDQRLESVLQEPVDVDIDNEIQVSSENQVQYEPVRNDDECMNETSERLDRVAEELKAMILTLEHSLVVGQSQAIGVTPIMYRLNQMEQEVANLCTDSSIPPVSVSVCNIDGSNTISDQQCLPSTSPEAPQVHGKQVDLQVDQLIKMPVGVGTEATSLLVPKGVTSTGEVNGEDIQDATTDVEDLYSEGDQSPMIKRKPLLVPPEQSGGLTDTEDMDLSGDEEDIIQEKKNLPSIEELGLLPEPVREMVNLTEGFARGASPLLPSGESDDNEEKGYDVIGRHKKSLQKLEQHRQLVLPTEDVPETLTDTEDMMASGDEEETGDVEDSLPDHYLDQSKDVANKSKMRSAPKTPKIRLIKDDESTDDEQTSQSKYKSGLAVEAKDIDKTTDVEDMVLSDRSEGKQEVQIAKSETKVKRKKVIKRKTMPKKPVATAPSKSLSAPNTGNNEDVTDVEILTGDEEQLQDDDYELSGPDEDLGPLTDSEDVAASDVEEADDLVGQPINKVEPAILPQPLRERIKISEVEEENLKKDSDDEDKRPKLCRKHTIVHEPIDTDEEQDALDVGEGDEGGALTDAEDMDMDEQEEKEMVDEMINRIPEETEIYTIKELDESIGSISKTEKIIFTDAELVKKIKEAEASGLTIQEALAASEDITDVEDLDEVGSHKSKSSKTGRAKKAKETVDSDDDSDTDPRKKSKEPRKKSGRRGARKLPLVPQLSEVRSIPTKAGPLSIIITEEDAENPTIEILNDEGVNVIAEVDEKDEDKTDVEEMSGEEAEIEEMCPADIDRPRSPLPPHLKYSVLESPKRELVHIKEDKYGVPQVTIRKLKKDELGVSDIEDGGVTDTEDIDVSEEEALRLAGVTEDSTAEYELPDSGPVEVSSKVSQVTPSEEVDDDTPDEEEILLIKKSGRKAKGDSRLTVMLQEEDSHTDVEILSDQEGKIRLNVRGPTPGAHTDVEDLEGSDNEIDDVPRDDAPTPDIIRDAAIMKTIVYKEGPQGTTYTEEARVAPKKTGLLNVEAETGGTTDVEDLEASGAEDDEPEYPPVELPNEEYCSVDISERTSAPAGKNESKQVKDNLLLAEDNLNSTTDVESLGEGEGNRCASNCDVASSQPLTVDTSSELPCPFSSPTHPKLCIHPGLSLENDPYCGELTQPLVVEAQLEQVYYHAPQGEPEGTEVELEAHNGCVVRRRQVVASLCQAREVRRFWSSDRNSPLQQIDIGDLASPAPNRKGFKTILYLEQPNLLDTISISDTLCDPNCFTDDRMLDFDSSSIDSCDDRLTFRDSDIITIVDRLNQEARSSIDDDLPSPHLSSICGSVNESLHSNHSFTSESHAMQFVGNSSDLAGGAEPHELGERLEKVKDSTLKTGAGLSSRVRECEVRGAWGESIGSPVSASWCSSSSDSGTPVQSMSSYSTDLNLTEVLISDHELSDDILFETDGGTLTRGCSRRGNFFPSSSDVGLSPAPSRDLAGVHYGCQTDSLPASDSSSPNEPECGTTNSAKTISDDCDRGNYSDCLHTCTESPRFDVSGTDKLESCESEWDGCDIAQKASIDLPISTSTGELSSTEGNTETVFMTGKYIESAGDWNLEQQSSQCVFDISGKQNYIPDIFTNSPHLQSSDRLSETCLDVHVQETKESIEQPVQISDNSSTYEEVMELGTTYCKPERPDQMYVPLIESSGSSKEPAFHTAPSALVLEDCVIHVHQALGSSSSLYSNKETNDINESVSVLKEEEDRSGLIDTHKYPYHDDFSPTPINVSSGPHICSVLPPDKETRESAERLLTDVEVKVVGNENTSVPLSWRHTLPRSLKQAKQHKVKLISTKTLSSDRKYQEIAKEFVGVKGLIDQWEEIVEEEKRRSLPASPAIGRRILPPFAENNQPLKSNNEMDCIKSDEKKIRNITLDASLKDWNKSEDVTLLTNLEGCKKSGEVDGNIKLEELEATGRDDSQCNVARGNVVEQVASVGDIIQQFEGWFGMGEKQSTRGHTWPRLYRRAPSPSPRSPIHPRRVATVKPLREPQPQEEKTNAVQEEQMLQQQLIVEQLHIDQQQLEESFVNMMESLTVDGFVPRVMESLTIPKSSSKGVLQGLVNTSAGVLYPEGELHLIFVLLERNAG</sequence>
<feature type="compositionally biased region" description="Polar residues" evidence="2">
    <location>
        <begin position="1674"/>
        <end position="1692"/>
    </location>
</feature>
<dbReference type="EMBL" id="JAWZYT010003547">
    <property type="protein sequence ID" value="KAK4297908.1"/>
    <property type="molecule type" value="Genomic_DNA"/>
</dbReference>
<keyword evidence="1" id="KW-0175">Coiled coil</keyword>
<proteinExistence type="predicted"/>
<feature type="compositionally biased region" description="Basic residues" evidence="2">
    <location>
        <begin position="2551"/>
        <end position="2566"/>
    </location>
</feature>
<feature type="compositionally biased region" description="Acidic residues" evidence="2">
    <location>
        <begin position="2160"/>
        <end position="2186"/>
    </location>
</feature>
<feature type="compositionally biased region" description="Basic and acidic residues" evidence="2">
    <location>
        <begin position="2378"/>
        <end position="2397"/>
    </location>
</feature>
<feature type="compositionally biased region" description="Basic and acidic residues" evidence="2">
    <location>
        <begin position="2187"/>
        <end position="2200"/>
    </location>
</feature>
<feature type="compositionally biased region" description="Basic and acidic residues" evidence="2">
    <location>
        <begin position="2253"/>
        <end position="2262"/>
    </location>
</feature>
<feature type="region of interest" description="Disordered" evidence="2">
    <location>
        <begin position="2616"/>
        <end position="2650"/>
    </location>
</feature>
<feature type="compositionally biased region" description="Acidic residues" evidence="2">
    <location>
        <begin position="2882"/>
        <end position="2897"/>
    </location>
</feature>
<feature type="compositionally biased region" description="Polar residues" evidence="2">
    <location>
        <begin position="2293"/>
        <end position="2306"/>
    </location>
</feature>
<feature type="region of interest" description="Disordered" evidence="2">
    <location>
        <begin position="2116"/>
        <end position="2235"/>
    </location>
</feature>
<feature type="compositionally biased region" description="Basic residues" evidence="2">
    <location>
        <begin position="2273"/>
        <end position="2285"/>
    </location>
</feature>
<feature type="compositionally biased region" description="Acidic residues" evidence="2">
    <location>
        <begin position="2814"/>
        <end position="2824"/>
    </location>
</feature>
<feature type="compositionally biased region" description="Acidic residues" evidence="2">
    <location>
        <begin position="2747"/>
        <end position="2756"/>
    </location>
</feature>
<feature type="region of interest" description="Disordered" evidence="2">
    <location>
        <begin position="2503"/>
        <end position="2574"/>
    </location>
</feature>
<keyword evidence="4" id="KW-1185">Reference proteome</keyword>
<feature type="compositionally biased region" description="Basic residues" evidence="2">
    <location>
        <begin position="2522"/>
        <end position="2534"/>
    </location>
</feature>
<feature type="region of interest" description="Disordered" evidence="2">
    <location>
        <begin position="708"/>
        <end position="759"/>
    </location>
</feature>
<reference evidence="3" key="1">
    <citation type="submission" date="2023-11" db="EMBL/GenBank/DDBJ databases">
        <title>Genome assemblies of two species of porcelain crab, Petrolisthes cinctipes and Petrolisthes manimaculis (Anomura: Porcellanidae).</title>
        <authorList>
            <person name="Angst P."/>
        </authorList>
    </citation>
    <scope>NUCLEOTIDE SEQUENCE</scope>
    <source>
        <strain evidence="3">PB745_02</strain>
        <tissue evidence="3">Gill</tissue>
    </source>
</reference>